<accession>A0AAP6GFA8</accession>
<dbReference type="PANTHER" id="PTHR34413:SF2">
    <property type="entry name" value="PROPHAGE TAIL FIBER ASSEMBLY PROTEIN HOMOLOG TFAE-RELATED"/>
    <property type="match status" value="1"/>
</dbReference>
<dbReference type="Proteomes" id="UP001285835">
    <property type="component" value="Unassembled WGS sequence"/>
</dbReference>
<comment type="caution">
    <text evidence="1">The sequence shown here is derived from an EMBL/GenBank/DDBJ whole genome shotgun (WGS) entry which is preliminary data.</text>
</comment>
<dbReference type="RefSeq" id="WP_319918039.1">
    <property type="nucleotide sequence ID" value="NZ_JAWZXF010000021.1"/>
</dbReference>
<gene>
    <name evidence="1" type="ORF">SJS82_19460</name>
</gene>
<evidence type="ECO:0000313" key="2">
    <source>
        <dbReference type="Proteomes" id="UP001285835"/>
    </source>
</evidence>
<proteinExistence type="predicted"/>
<name>A0AAP6GFA8_AERME</name>
<sequence length="206" mass="22129">MAAVNEPRVIWGSDGWAESCGWAQAHCADALTAEYLGPQDVWVSVGTGLPAGAYLDAPPLPEEGQAVVRQADGWAHVPDYRGVTVYDTATHQPTAITALGPLSEGCTLLAPSSPYDVWDGAAWQPDVAATEQAVLTAAQAEQSRRISVANKQIAIISPAVEGGYAKPEHTKLLADWQRYRYELTLVQEQVSWPGSPQWPAEPNKVI</sequence>
<reference evidence="1" key="1">
    <citation type="submission" date="2023-11" db="EMBL/GenBank/DDBJ databases">
        <title>WGS of Aeromonas in Northern Israel.</title>
        <authorList>
            <person name="Hershko Y."/>
        </authorList>
    </citation>
    <scope>NUCLEOTIDE SEQUENCE</scope>
    <source>
        <strain evidence="1">02297</strain>
    </source>
</reference>
<dbReference type="Pfam" id="PF02413">
    <property type="entry name" value="Caudo_TAP"/>
    <property type="match status" value="1"/>
</dbReference>
<dbReference type="PANTHER" id="PTHR34413">
    <property type="entry name" value="PROPHAGE TAIL FIBER ASSEMBLY PROTEIN HOMOLOG TFAE-RELATED-RELATED"/>
    <property type="match status" value="1"/>
</dbReference>
<organism evidence="1 2">
    <name type="scientific">Aeromonas media</name>
    <dbReference type="NCBI Taxonomy" id="651"/>
    <lineage>
        <taxon>Bacteria</taxon>
        <taxon>Pseudomonadati</taxon>
        <taxon>Pseudomonadota</taxon>
        <taxon>Gammaproteobacteria</taxon>
        <taxon>Aeromonadales</taxon>
        <taxon>Aeromonadaceae</taxon>
        <taxon>Aeromonas</taxon>
    </lineage>
</organism>
<dbReference type="InterPro" id="IPR051220">
    <property type="entry name" value="TFA_Chaperone"/>
</dbReference>
<dbReference type="InterPro" id="IPR003458">
    <property type="entry name" value="Phage_T4_Gp38_tail_assem"/>
</dbReference>
<protein>
    <submittedName>
        <fullName evidence="1">Tail fiber assembly protein</fullName>
    </submittedName>
</protein>
<dbReference type="EMBL" id="JAWZXF010000021">
    <property type="protein sequence ID" value="MDX7924108.1"/>
    <property type="molecule type" value="Genomic_DNA"/>
</dbReference>
<evidence type="ECO:0000313" key="1">
    <source>
        <dbReference type="EMBL" id="MDX7924108.1"/>
    </source>
</evidence>
<dbReference type="AlphaFoldDB" id="A0AAP6GFA8"/>